<feature type="compositionally biased region" description="Polar residues" evidence="3">
    <location>
        <begin position="382"/>
        <end position="408"/>
    </location>
</feature>
<dbReference type="EMBL" id="JANBQB010000939">
    <property type="protein sequence ID" value="KAJ1972891.1"/>
    <property type="molecule type" value="Genomic_DNA"/>
</dbReference>
<dbReference type="Gene3D" id="1.10.30.10">
    <property type="entry name" value="High mobility group box domain"/>
    <property type="match status" value="1"/>
</dbReference>
<feature type="compositionally biased region" description="Low complexity" evidence="3">
    <location>
        <begin position="101"/>
        <end position="123"/>
    </location>
</feature>
<dbReference type="PANTHER" id="PTHR48112:SF22">
    <property type="entry name" value="MITOCHONDRIAL TRANSCRIPTION FACTOR A, ISOFORM B"/>
    <property type="match status" value="1"/>
</dbReference>
<evidence type="ECO:0000256" key="1">
    <source>
        <dbReference type="ARBA" id="ARBA00023125"/>
    </source>
</evidence>
<feature type="region of interest" description="Disordered" evidence="3">
    <location>
        <begin position="298"/>
        <end position="446"/>
    </location>
</feature>
<feature type="compositionally biased region" description="Polar residues" evidence="3">
    <location>
        <begin position="208"/>
        <end position="219"/>
    </location>
</feature>
<feature type="compositionally biased region" description="Basic and acidic residues" evidence="3">
    <location>
        <begin position="7"/>
        <end position="17"/>
    </location>
</feature>
<feature type="region of interest" description="Disordered" evidence="3">
    <location>
        <begin position="554"/>
        <end position="584"/>
    </location>
</feature>
<evidence type="ECO:0000313" key="5">
    <source>
        <dbReference type="EMBL" id="KAJ1972891.1"/>
    </source>
</evidence>
<organism evidence="5 6">
    <name type="scientific">Dimargaris verticillata</name>
    <dbReference type="NCBI Taxonomy" id="2761393"/>
    <lineage>
        <taxon>Eukaryota</taxon>
        <taxon>Fungi</taxon>
        <taxon>Fungi incertae sedis</taxon>
        <taxon>Zoopagomycota</taxon>
        <taxon>Kickxellomycotina</taxon>
        <taxon>Dimargaritomycetes</taxon>
        <taxon>Dimargaritales</taxon>
        <taxon>Dimargaritaceae</taxon>
        <taxon>Dimargaris</taxon>
    </lineage>
</organism>
<gene>
    <name evidence="5" type="ORF">H4R34_005254</name>
</gene>
<feature type="compositionally biased region" description="Polar residues" evidence="3">
    <location>
        <begin position="351"/>
        <end position="362"/>
    </location>
</feature>
<feature type="region of interest" description="Disordered" evidence="3">
    <location>
        <begin position="1"/>
        <end position="25"/>
    </location>
</feature>
<feature type="region of interest" description="Disordered" evidence="3">
    <location>
        <begin position="194"/>
        <end position="219"/>
    </location>
</feature>
<evidence type="ECO:0000256" key="3">
    <source>
        <dbReference type="SAM" id="MobiDB-lite"/>
    </source>
</evidence>
<dbReference type="PROSITE" id="PS50118">
    <property type="entry name" value="HMG_BOX_2"/>
    <property type="match status" value="1"/>
</dbReference>
<dbReference type="GO" id="GO:0003677">
    <property type="term" value="F:DNA binding"/>
    <property type="evidence" value="ECO:0007669"/>
    <property type="project" value="UniProtKB-UniRule"/>
</dbReference>
<evidence type="ECO:0000259" key="4">
    <source>
        <dbReference type="PROSITE" id="PS50118"/>
    </source>
</evidence>
<evidence type="ECO:0000313" key="6">
    <source>
        <dbReference type="Proteomes" id="UP001151582"/>
    </source>
</evidence>
<keyword evidence="2" id="KW-0539">Nucleus</keyword>
<dbReference type="SUPFAM" id="SSF47095">
    <property type="entry name" value="HMG-box"/>
    <property type="match status" value="1"/>
</dbReference>
<dbReference type="InterPro" id="IPR009071">
    <property type="entry name" value="HMG_box_dom"/>
</dbReference>
<dbReference type="OrthoDB" id="1919336at2759"/>
<reference evidence="5" key="1">
    <citation type="submission" date="2022-07" db="EMBL/GenBank/DDBJ databases">
        <title>Phylogenomic reconstructions and comparative analyses of Kickxellomycotina fungi.</title>
        <authorList>
            <person name="Reynolds N.K."/>
            <person name="Stajich J.E."/>
            <person name="Barry K."/>
            <person name="Grigoriev I.V."/>
            <person name="Crous P."/>
            <person name="Smith M.E."/>
        </authorList>
    </citation>
    <scope>NUCLEOTIDE SEQUENCE</scope>
    <source>
        <strain evidence="5">RSA 567</strain>
    </source>
</reference>
<evidence type="ECO:0000256" key="2">
    <source>
        <dbReference type="PROSITE-ProRule" id="PRU00267"/>
    </source>
</evidence>
<proteinExistence type="predicted"/>
<dbReference type="InterPro" id="IPR050342">
    <property type="entry name" value="HMGB"/>
</dbReference>
<feature type="compositionally biased region" description="Low complexity" evidence="3">
    <location>
        <begin position="363"/>
        <end position="380"/>
    </location>
</feature>
<comment type="caution">
    <text evidence="5">The sequence shown here is derived from an EMBL/GenBank/DDBJ whole genome shotgun (WGS) entry which is preliminary data.</text>
</comment>
<dbReference type="PANTHER" id="PTHR48112">
    <property type="entry name" value="HIGH MOBILITY GROUP PROTEIN DSP1"/>
    <property type="match status" value="1"/>
</dbReference>
<dbReference type="AlphaFoldDB" id="A0A9W8B0Y9"/>
<dbReference type="GO" id="GO:0006357">
    <property type="term" value="P:regulation of transcription by RNA polymerase II"/>
    <property type="evidence" value="ECO:0007669"/>
    <property type="project" value="TreeGrafter"/>
</dbReference>
<sequence>MSQPSLEHSHAPSHDARANAFHYQYHGSTPTQFQLQSMNHLQAMSHRAGSGDTTAKVDTSNAGGNDKDDKHHGYPSLSGTTAPSLKLESDSMNGCDENGKSSHGPQQGSSGQSSAASSTPTTPRIAPPNTYKRFRNAFIYFVNEQRKARNPGQQSIKNREFVQMMSLEWRALSEDEKKPYTDMARLDRERYDKDVETHGRIPPKPAKSSLQSKSAGLSNYSNQNVPSINFTDWRTLPHDMTNQHYQFMGATRDPNMYHLPMEHFSKLGHRPGEPMQSYDYLLYNYPHTPNKVMGVTHSLPNSMPNTPGLPTPGGHTPNPVSDVTPPPAMDHRASAAAGPYMNGGGGGQGFPTPSISTPNSAIPSPQSHPHGGSSQPGVSGARHNSTMTSLLPSTTQNMPHPSLLQPSAQGFYPPHGAPHAPSTLSNPNGHHGSNLPPAGHSTNNGVSNYGFTHGAVSSMVPLGNPYSSHAAMAAVHNAQGMGMQQPHGSSAQGLAPQMDVNGLSLGHNVNNNIQMINGVPTMLSSAPGTSDASGNVVSGPGIQPASYMVTGAGPQPATAGSVMAETKLSRTKSVRTKKEIKNEL</sequence>
<feature type="DNA-binding region" description="HMG box" evidence="2">
    <location>
        <begin position="131"/>
        <end position="199"/>
    </location>
</feature>
<keyword evidence="6" id="KW-1185">Reference proteome</keyword>
<dbReference type="SMART" id="SM00398">
    <property type="entry name" value="HMG"/>
    <property type="match status" value="1"/>
</dbReference>
<feature type="domain" description="HMG box" evidence="4">
    <location>
        <begin position="131"/>
        <end position="199"/>
    </location>
</feature>
<dbReference type="InterPro" id="IPR036910">
    <property type="entry name" value="HMG_box_dom_sf"/>
</dbReference>
<dbReference type="GO" id="GO:0005634">
    <property type="term" value="C:nucleus"/>
    <property type="evidence" value="ECO:0007669"/>
    <property type="project" value="UniProtKB-UniRule"/>
</dbReference>
<feature type="compositionally biased region" description="Low complexity" evidence="3">
    <location>
        <begin position="304"/>
        <end position="319"/>
    </location>
</feature>
<feature type="region of interest" description="Disordered" evidence="3">
    <location>
        <begin position="39"/>
        <end position="129"/>
    </location>
</feature>
<keyword evidence="1 2" id="KW-0238">DNA-binding</keyword>
<dbReference type="Proteomes" id="UP001151582">
    <property type="component" value="Unassembled WGS sequence"/>
</dbReference>
<feature type="compositionally biased region" description="Polar residues" evidence="3">
    <location>
        <begin position="51"/>
        <end position="63"/>
    </location>
</feature>
<dbReference type="Pfam" id="PF09011">
    <property type="entry name" value="HMG_box_2"/>
    <property type="match status" value="1"/>
</dbReference>
<dbReference type="CDD" id="cd00084">
    <property type="entry name" value="HMG-box_SF"/>
    <property type="match status" value="1"/>
</dbReference>
<name>A0A9W8B0Y9_9FUNG</name>
<protein>
    <recommendedName>
        <fullName evidence="4">HMG box domain-containing protein</fullName>
    </recommendedName>
</protein>
<accession>A0A9W8B0Y9</accession>